<dbReference type="EMBL" id="LLXJ01000243">
    <property type="protein sequence ID" value="PKC12542.1"/>
    <property type="molecule type" value="Genomic_DNA"/>
</dbReference>
<proteinExistence type="predicted"/>
<dbReference type="AlphaFoldDB" id="A0A2N0Q0C4"/>
<comment type="caution">
    <text evidence="1">The sequence shown here is derived from an EMBL/GenBank/DDBJ whole genome shotgun (WGS) entry which is preliminary data.</text>
</comment>
<dbReference type="VEuPathDB" id="FungiDB:FUN_017391"/>
<dbReference type="Proteomes" id="UP000232722">
    <property type="component" value="Unassembled WGS sequence"/>
</dbReference>
<gene>
    <name evidence="1" type="ORF">RhiirA5_372985</name>
</gene>
<reference evidence="1 2" key="1">
    <citation type="submission" date="2016-04" db="EMBL/GenBank/DDBJ databases">
        <title>Genome analyses suggest a sexual origin of heterokaryosis in a supposedly ancient asexual fungus.</title>
        <authorList>
            <person name="Ropars J."/>
            <person name="Sedzielewska K."/>
            <person name="Noel J."/>
            <person name="Charron P."/>
            <person name="Farinelli L."/>
            <person name="Marton T."/>
            <person name="Kruger M."/>
            <person name="Pelin A."/>
            <person name="Brachmann A."/>
            <person name="Corradi N."/>
        </authorList>
    </citation>
    <scope>NUCLEOTIDE SEQUENCE [LARGE SCALE GENOMIC DNA]</scope>
    <source>
        <strain evidence="1 2">A5</strain>
    </source>
</reference>
<protein>
    <submittedName>
        <fullName evidence="1">Uncharacterized protein</fullName>
    </submittedName>
</protein>
<evidence type="ECO:0000313" key="1">
    <source>
        <dbReference type="EMBL" id="PKC12542.1"/>
    </source>
</evidence>
<reference evidence="1 2" key="2">
    <citation type="submission" date="2017-09" db="EMBL/GenBank/DDBJ databases">
        <title>Extensive intraspecific genome diversity in a model arbuscular mycorrhizal fungus.</title>
        <authorList>
            <person name="Chen E.C."/>
            <person name="Morin E."/>
            <person name="Beaudet D."/>
            <person name="Noel J."/>
            <person name="Ndikumana S."/>
            <person name="Charron P."/>
            <person name="St-Onge C."/>
            <person name="Giorgi J."/>
            <person name="Grigoriev I.V."/>
            <person name="Roux C."/>
            <person name="Martin F.M."/>
            <person name="Corradi N."/>
        </authorList>
    </citation>
    <scope>NUCLEOTIDE SEQUENCE [LARGE SCALE GENOMIC DNA]</scope>
    <source>
        <strain evidence="1 2">A5</strain>
    </source>
</reference>
<name>A0A2N0Q0C4_9GLOM</name>
<organism evidence="1 2">
    <name type="scientific">Rhizophagus irregularis</name>
    <dbReference type="NCBI Taxonomy" id="588596"/>
    <lineage>
        <taxon>Eukaryota</taxon>
        <taxon>Fungi</taxon>
        <taxon>Fungi incertae sedis</taxon>
        <taxon>Mucoromycota</taxon>
        <taxon>Glomeromycotina</taxon>
        <taxon>Glomeromycetes</taxon>
        <taxon>Glomerales</taxon>
        <taxon>Glomeraceae</taxon>
        <taxon>Rhizophagus</taxon>
    </lineage>
</organism>
<dbReference type="VEuPathDB" id="FungiDB:RhiirA1_502948"/>
<sequence length="202" mass="23345">MGKKRVRTRKNKKSDKTTNITEEVERIEHDLQDLTLGDTIERNENEPQIQANGIIELDENEDTIYPNNTNITEPDNVETDTRQEDNTIQLTNNRNSFIWNYLEKLSPLGKHKKRARCLVPVIGPEGYEQPCGHVMGTDGSTGNFIYHLTKHRITHDTVERSQDIQNYNGIQYKMANDNPVKKDRLDKKYVGIIIKDNQPLSI</sequence>
<accession>A0A2N0Q0C4</accession>
<evidence type="ECO:0000313" key="2">
    <source>
        <dbReference type="Proteomes" id="UP000232722"/>
    </source>
</evidence>